<dbReference type="InterPro" id="IPR009061">
    <property type="entry name" value="DNA-bd_dom_put_sf"/>
</dbReference>
<feature type="domain" description="HTH merR-type" evidence="9">
    <location>
        <begin position="1"/>
        <end position="63"/>
    </location>
</feature>
<evidence type="ECO:0000256" key="1">
    <source>
        <dbReference type="ARBA" id="ARBA00022490"/>
    </source>
</evidence>
<comment type="similarity">
    <text evidence="8">Belongs to the RacA family.</text>
</comment>
<proteinExistence type="inferred from homology"/>
<dbReference type="KEGG" id="bko:CKF48_14915"/>
<evidence type="ECO:0000313" key="11">
    <source>
        <dbReference type="Proteomes" id="UP000215137"/>
    </source>
</evidence>
<dbReference type="InterPro" id="IPR047057">
    <property type="entry name" value="MerR_fam"/>
</dbReference>
<dbReference type="GO" id="GO:0008356">
    <property type="term" value="P:asymmetric cell division"/>
    <property type="evidence" value="ECO:0007669"/>
    <property type="project" value="UniProtKB-UniRule"/>
</dbReference>
<dbReference type="GO" id="GO:0003690">
    <property type="term" value="F:double-stranded DNA binding"/>
    <property type="evidence" value="ECO:0007669"/>
    <property type="project" value="UniProtKB-UniRule"/>
</dbReference>
<evidence type="ECO:0000259" key="9">
    <source>
        <dbReference type="Pfam" id="PF13411"/>
    </source>
</evidence>
<keyword evidence="3 8" id="KW-0159">Chromosome partition</keyword>
<dbReference type="SUPFAM" id="SSF46955">
    <property type="entry name" value="Putative DNA-binding domain"/>
    <property type="match status" value="1"/>
</dbReference>
<evidence type="ECO:0000256" key="2">
    <source>
        <dbReference type="ARBA" id="ARBA00022618"/>
    </source>
</evidence>
<dbReference type="GO" id="GO:0003700">
    <property type="term" value="F:DNA-binding transcription factor activity"/>
    <property type="evidence" value="ECO:0007669"/>
    <property type="project" value="InterPro"/>
</dbReference>
<keyword evidence="1 8" id="KW-0963">Cytoplasm</keyword>
<comment type="subcellular location">
    <subcellularLocation>
        <location evidence="8">Cytoplasm</location>
    </subcellularLocation>
    <text evidence="8">Localizes to cell poles and nucleoid.</text>
</comment>
<keyword evidence="5 8" id="KW-0175">Coiled coil</keyword>
<organism evidence="10 11">
    <name type="scientific">Cytobacillus kochii</name>
    <dbReference type="NCBI Taxonomy" id="859143"/>
    <lineage>
        <taxon>Bacteria</taxon>
        <taxon>Bacillati</taxon>
        <taxon>Bacillota</taxon>
        <taxon>Bacilli</taxon>
        <taxon>Bacillales</taxon>
        <taxon>Bacillaceae</taxon>
        <taxon>Cytobacillus</taxon>
    </lineage>
</organism>
<dbReference type="OrthoDB" id="2991292at2"/>
<dbReference type="GO" id="GO:0007059">
    <property type="term" value="P:chromosome segregation"/>
    <property type="evidence" value="ECO:0007669"/>
    <property type="project" value="UniProtKB-UniRule"/>
</dbReference>
<dbReference type="AlphaFoldDB" id="A0A248TK29"/>
<evidence type="ECO:0000256" key="7">
    <source>
        <dbReference type="ARBA" id="ARBA00023306"/>
    </source>
</evidence>
<dbReference type="InterPro" id="IPR023522">
    <property type="entry name" value="Chrosome_anchoring_RacA"/>
</dbReference>
<keyword evidence="4 8" id="KW-0749">Sporulation</keyword>
<keyword evidence="11" id="KW-1185">Reference proteome</keyword>
<dbReference type="CDD" id="cd04762">
    <property type="entry name" value="HTH_MerR-trunc"/>
    <property type="match status" value="1"/>
</dbReference>
<dbReference type="EMBL" id="CP022983">
    <property type="protein sequence ID" value="ASV68482.1"/>
    <property type="molecule type" value="Genomic_DNA"/>
</dbReference>
<dbReference type="RefSeq" id="WP_095372052.1">
    <property type="nucleotide sequence ID" value="NZ_CP022983.1"/>
</dbReference>
<evidence type="ECO:0000256" key="8">
    <source>
        <dbReference type="HAMAP-Rule" id="MF_01170"/>
    </source>
</evidence>
<evidence type="ECO:0000256" key="4">
    <source>
        <dbReference type="ARBA" id="ARBA00022969"/>
    </source>
</evidence>
<gene>
    <name evidence="8" type="primary">racA</name>
    <name evidence="10" type="ORF">CKF48_14915</name>
</gene>
<dbReference type="PANTHER" id="PTHR30204:SF96">
    <property type="entry name" value="CHROMOSOME-ANCHORING PROTEIN RACA"/>
    <property type="match status" value="1"/>
</dbReference>
<dbReference type="Gene3D" id="1.10.1660.10">
    <property type="match status" value="1"/>
</dbReference>
<sequence>MNTGAVAKLLGVSQSTIQRWIKQLNLNMTKNEHGHYAYSEEDIQLLKRVHDQLNSGVLLQDIKVTSKKIRHATISSPQISNDELSARMDMLEQRLNAKADDVTSYQLLHHRQELEELHAEIERLHERIHILEKKNFMQVSPIPSDSPTASILPKKRIKKRNILTMLFGIKF</sequence>
<feature type="coiled-coil region" evidence="8">
    <location>
        <begin position="81"/>
        <end position="134"/>
    </location>
</feature>
<keyword evidence="7 8" id="KW-0131">Cell cycle</keyword>
<evidence type="ECO:0000256" key="3">
    <source>
        <dbReference type="ARBA" id="ARBA00022829"/>
    </source>
</evidence>
<dbReference type="Proteomes" id="UP000215137">
    <property type="component" value="Chromosome"/>
</dbReference>
<dbReference type="Pfam" id="PF13411">
    <property type="entry name" value="MerR_1"/>
    <property type="match status" value="1"/>
</dbReference>
<protein>
    <recommendedName>
        <fullName evidence="8">Chromosome-anchoring protein RacA</fullName>
    </recommendedName>
</protein>
<evidence type="ECO:0000256" key="5">
    <source>
        <dbReference type="ARBA" id="ARBA00023054"/>
    </source>
</evidence>
<dbReference type="HAMAP" id="MF_01170">
    <property type="entry name" value="RacA"/>
    <property type="match status" value="1"/>
</dbReference>
<dbReference type="PANTHER" id="PTHR30204">
    <property type="entry name" value="REDOX-CYCLING DRUG-SENSING TRANSCRIPTIONAL ACTIVATOR SOXR"/>
    <property type="match status" value="1"/>
</dbReference>
<dbReference type="GO" id="GO:0005737">
    <property type="term" value="C:cytoplasm"/>
    <property type="evidence" value="ECO:0007669"/>
    <property type="project" value="UniProtKB-SubCell"/>
</dbReference>
<reference evidence="10 11" key="1">
    <citation type="submission" date="2017-08" db="EMBL/GenBank/DDBJ databases">
        <title>Complete Genome Sequence of Bacillus kochii Oregon-R-modENCODE STRAIN BDGP4, isolated from Drosophila melanogaster gut.</title>
        <authorList>
            <person name="Wan K.H."/>
            <person name="Yu C."/>
            <person name="Park S."/>
            <person name="Hammonds A.S."/>
            <person name="Booth B.W."/>
            <person name="Celniker S.E."/>
        </authorList>
    </citation>
    <scope>NUCLEOTIDE SEQUENCE [LARGE SCALE GENOMIC DNA]</scope>
    <source>
        <strain evidence="10 11">BDGP4</strain>
    </source>
</reference>
<feature type="DNA-binding region" description="H-T-H motif" evidence="8">
    <location>
        <begin position="3"/>
        <end position="23"/>
    </location>
</feature>
<accession>A0A248TK29</accession>
<dbReference type="GO" id="GO:0030435">
    <property type="term" value="P:sporulation resulting in formation of a cellular spore"/>
    <property type="evidence" value="ECO:0007669"/>
    <property type="project" value="UniProtKB-UniRule"/>
</dbReference>
<keyword evidence="2 8" id="KW-0132">Cell division</keyword>
<evidence type="ECO:0000256" key="6">
    <source>
        <dbReference type="ARBA" id="ARBA00023125"/>
    </source>
</evidence>
<dbReference type="GO" id="GO:0030261">
    <property type="term" value="P:chromosome condensation"/>
    <property type="evidence" value="ECO:0007669"/>
    <property type="project" value="UniProtKB-UniRule"/>
</dbReference>
<dbReference type="InterPro" id="IPR000551">
    <property type="entry name" value="MerR-type_HTH_dom"/>
</dbReference>
<name>A0A248TK29_9BACI</name>
<evidence type="ECO:0000313" key="10">
    <source>
        <dbReference type="EMBL" id="ASV68482.1"/>
    </source>
</evidence>
<keyword evidence="6 8" id="KW-0238">DNA-binding</keyword>
<comment type="function">
    <text evidence="8">Required for the formation of axial filaments and for anchoring the origin regions at the cell poles in sporulating cells, thus ensuring proper chromosome segregation in the prespore. Binds in a dispersed manner throughout the chromosome but preferentially to sites clustered in the origin portion of the chromosome, causing condensation of the chromosome and its remodeling into an elongated, anchored structure.</text>
</comment>